<keyword evidence="2" id="KW-1185">Reference proteome</keyword>
<dbReference type="AlphaFoldDB" id="A0A0B0MLU8"/>
<protein>
    <submittedName>
        <fullName evidence="1">Uncharacterized protein</fullName>
    </submittedName>
</protein>
<name>A0A0B0MLU8_GOSAR</name>
<organism evidence="1 2">
    <name type="scientific">Gossypium arboreum</name>
    <name type="common">Tree cotton</name>
    <name type="synonym">Gossypium nanking</name>
    <dbReference type="NCBI Taxonomy" id="29729"/>
    <lineage>
        <taxon>Eukaryota</taxon>
        <taxon>Viridiplantae</taxon>
        <taxon>Streptophyta</taxon>
        <taxon>Embryophyta</taxon>
        <taxon>Tracheophyta</taxon>
        <taxon>Spermatophyta</taxon>
        <taxon>Magnoliopsida</taxon>
        <taxon>eudicotyledons</taxon>
        <taxon>Gunneridae</taxon>
        <taxon>Pentapetalae</taxon>
        <taxon>rosids</taxon>
        <taxon>malvids</taxon>
        <taxon>Malvales</taxon>
        <taxon>Malvaceae</taxon>
        <taxon>Malvoideae</taxon>
        <taxon>Gossypium</taxon>
    </lineage>
</organism>
<proteinExistence type="predicted"/>
<gene>
    <name evidence="1" type="ORF">F383_17759</name>
</gene>
<dbReference type="Proteomes" id="UP000032142">
    <property type="component" value="Unassembled WGS sequence"/>
</dbReference>
<evidence type="ECO:0000313" key="2">
    <source>
        <dbReference type="Proteomes" id="UP000032142"/>
    </source>
</evidence>
<dbReference type="EMBL" id="JRRC01101713">
    <property type="protein sequence ID" value="KHF99900.1"/>
    <property type="molecule type" value="Genomic_DNA"/>
</dbReference>
<sequence length="16" mass="1707">MGVCSTRVSRSSILPN</sequence>
<comment type="caution">
    <text evidence="1">The sequence shown here is derived from an EMBL/GenBank/DDBJ whole genome shotgun (WGS) entry which is preliminary data.</text>
</comment>
<reference evidence="2" key="1">
    <citation type="submission" date="2014-09" db="EMBL/GenBank/DDBJ databases">
        <authorList>
            <person name="Mudge J."/>
            <person name="Ramaraj T."/>
            <person name="Lindquist I.E."/>
            <person name="Bharti A.K."/>
            <person name="Sundararajan A."/>
            <person name="Cameron C.T."/>
            <person name="Woodward J.E."/>
            <person name="May G.D."/>
            <person name="Brubaker C."/>
            <person name="Broadhvest J."/>
            <person name="Wilkins T.A."/>
        </authorList>
    </citation>
    <scope>NUCLEOTIDE SEQUENCE</scope>
    <source>
        <strain evidence="2">cv. AKA8401</strain>
    </source>
</reference>
<evidence type="ECO:0000313" key="1">
    <source>
        <dbReference type="EMBL" id="KHF99900.1"/>
    </source>
</evidence>
<accession>A0A0B0MLU8</accession>